<dbReference type="SUPFAM" id="SSF50974">
    <property type="entry name" value="Nitrous oxide reductase, N-terminal domain"/>
    <property type="match status" value="1"/>
</dbReference>
<dbReference type="Proteomes" id="UP000032407">
    <property type="component" value="Unassembled WGS sequence"/>
</dbReference>
<name>A0A9X0F9H3_BACTU</name>
<protein>
    <submittedName>
        <fullName evidence="1">YVTN beta-propeller repeat-containing protein</fullName>
    </submittedName>
</protein>
<accession>A0A9X0F9H3</accession>
<proteinExistence type="predicted"/>
<gene>
    <name evidence="1" type="ORF">C797_12131</name>
</gene>
<reference evidence="1 2" key="1">
    <citation type="journal article" date="2015" name="Sci. Rep.">
        <title>The expression and crystallization of Cry65Aa require two C-termini, revealing a novel evolutionary strategy of Bacillus thuringiensis Cry proteins.</title>
        <authorList>
            <person name="Peng D.H."/>
            <person name="Pang C.Y."/>
            <person name="Wu H."/>
            <person name="Huang Q."/>
            <person name="Zheng J.S."/>
            <person name="Sun M."/>
        </authorList>
    </citation>
    <scope>NUCLEOTIDE SEQUENCE [LARGE SCALE GENOMIC DNA]</scope>
    <source>
        <strain evidence="1 2">Sbt003</strain>
    </source>
</reference>
<dbReference type="AlphaFoldDB" id="A0A9X0F9H3"/>
<organism evidence="1 2">
    <name type="scientific">Bacillus thuringiensis Sbt003</name>
    <dbReference type="NCBI Taxonomy" id="1235825"/>
    <lineage>
        <taxon>Bacteria</taxon>
        <taxon>Bacillati</taxon>
        <taxon>Bacillota</taxon>
        <taxon>Bacilli</taxon>
        <taxon>Bacillales</taxon>
        <taxon>Bacillaceae</taxon>
        <taxon>Bacillus</taxon>
        <taxon>Bacillus cereus group</taxon>
    </lineage>
</organism>
<dbReference type="Gene3D" id="2.130.10.10">
    <property type="entry name" value="YVTN repeat-like/Quinoprotein amine dehydrogenase"/>
    <property type="match status" value="1"/>
</dbReference>
<evidence type="ECO:0000313" key="2">
    <source>
        <dbReference type="Proteomes" id="UP000032407"/>
    </source>
</evidence>
<dbReference type="InterPro" id="IPR015943">
    <property type="entry name" value="WD40/YVTN_repeat-like_dom_sf"/>
</dbReference>
<evidence type="ECO:0000313" key="1">
    <source>
        <dbReference type="EMBL" id="KIU74517.1"/>
    </source>
</evidence>
<dbReference type="EMBL" id="AMYJ01000013">
    <property type="protein sequence ID" value="KIU74517.1"/>
    <property type="molecule type" value="Genomic_DNA"/>
</dbReference>
<comment type="caution">
    <text evidence="1">The sequence shown here is derived from an EMBL/GenBank/DDBJ whole genome shotgun (WGS) entry which is preliminary data.</text>
</comment>
<dbReference type="RefSeq" id="WP_033691302.1">
    <property type="nucleotide sequence ID" value="NZ_KN849188.1"/>
</dbReference>
<sequence>MYRALNDILSLIFTYIMNQKDNNVEIIEVASGEVVSIILFGTFPHGIAITPNDQYAYIADFESNTLSIIRT</sequence>
<dbReference type="InterPro" id="IPR011045">
    <property type="entry name" value="N2O_reductase_N"/>
</dbReference>